<evidence type="ECO:0000313" key="1">
    <source>
        <dbReference type="EMBL" id="CAL1707181.1"/>
    </source>
</evidence>
<dbReference type="Proteomes" id="UP001497453">
    <property type="component" value="Chromosome 4"/>
</dbReference>
<protein>
    <submittedName>
        <fullName evidence="1">Uncharacterized protein</fullName>
    </submittedName>
</protein>
<organism evidence="1 2">
    <name type="scientific">Somion occarium</name>
    <dbReference type="NCBI Taxonomy" id="3059160"/>
    <lineage>
        <taxon>Eukaryota</taxon>
        <taxon>Fungi</taxon>
        <taxon>Dikarya</taxon>
        <taxon>Basidiomycota</taxon>
        <taxon>Agaricomycotina</taxon>
        <taxon>Agaricomycetes</taxon>
        <taxon>Polyporales</taxon>
        <taxon>Cerrenaceae</taxon>
        <taxon>Somion</taxon>
    </lineage>
</organism>
<accession>A0ABP1DH61</accession>
<reference evidence="2" key="1">
    <citation type="submission" date="2024-04" db="EMBL/GenBank/DDBJ databases">
        <authorList>
            <person name="Shaw F."/>
            <person name="Minotto A."/>
        </authorList>
    </citation>
    <scope>NUCLEOTIDE SEQUENCE [LARGE SCALE GENOMIC DNA]</scope>
</reference>
<name>A0ABP1DH61_9APHY</name>
<gene>
    <name evidence="1" type="ORF">GFSPODELE1_LOCUS6241</name>
</gene>
<keyword evidence="2" id="KW-1185">Reference proteome</keyword>
<evidence type="ECO:0000313" key="2">
    <source>
        <dbReference type="Proteomes" id="UP001497453"/>
    </source>
</evidence>
<dbReference type="EMBL" id="OZ037947">
    <property type="protein sequence ID" value="CAL1707181.1"/>
    <property type="molecule type" value="Genomic_DNA"/>
</dbReference>
<sequence length="587" mass="67039">MEHIIRVTRADLASATMSRSSGDVSLSTLVGLGTTSGKAVMKVGEIVVQGVDMIGIAVRLHRIGNMLEAEHGHIPHDCYEEVLEYGRPGLYPRLIRTRAWTLLLRLMERQRVQGIVDTLVQWYELDIQMFIRQLYIFKSSGWQMRLLTDPRVVSDSRLPNTPQLSVNEQDKNMASSYLTIISSLLRSKPNALRGEFLIEELVFLITPTTAIDIAMEKNTGSQTLFRLYNHIALEYKHGHSDRWRTFPLAAWDAIEYLRMEGPDHCIEVMHHALHHLQPFASIEQQPSHNTSLAVYESAGLQIHVHPALPIILFVAHLCLRHPTAFEIFLGRGFLDILERMWLLDFPGTVEDDSGNLIGEDLRTACCIALSVFSAYRHNLAEQLREYKRDWFMEVCPHFLQHYDEVNATRIRLPGVEHHRPGDREEFYAVLVQELSSIWASERLWDTFFMELHEGRSLHVSRAILELEVDDAKTVLHWLSVFSLSDMKTFVYKGTLDEVTPKHIGLCDHQYEIICGRGTACVYPGVHQPKYFDLCKHQGFHDLIQHVLAEKPGLLYEDVGVDGWYKGDRHLTGEEVISALCSLGESGS</sequence>
<proteinExistence type="predicted"/>